<proteinExistence type="predicted"/>
<gene>
    <name evidence="2" type="ORF">GCM10010302_26500</name>
</gene>
<dbReference type="RefSeq" id="WP_344157625.1">
    <property type="nucleotide sequence ID" value="NZ_BAAABV010000015.1"/>
</dbReference>
<accession>A0ABN0VCA9</accession>
<dbReference type="Proteomes" id="UP001501867">
    <property type="component" value="Unassembled WGS sequence"/>
</dbReference>
<sequence length="89" mass="10090">MGFLDFFRRRRPEPVVDLSTPSARAAYADILAAKEADFQRERPVVDFSRPPAPPVIRRRGDGDPLPTYRLVRKVPPPPPPRPMCPDVID</sequence>
<comment type="caution">
    <text evidence="2">The sequence shown here is derived from an EMBL/GenBank/DDBJ whole genome shotgun (WGS) entry which is preliminary data.</text>
</comment>
<name>A0ABN0VCA9_9ACTN</name>
<evidence type="ECO:0000313" key="2">
    <source>
        <dbReference type="EMBL" id="GAA0286885.1"/>
    </source>
</evidence>
<protein>
    <submittedName>
        <fullName evidence="2">Uncharacterized protein</fullName>
    </submittedName>
</protein>
<feature type="compositionally biased region" description="Pro residues" evidence="1">
    <location>
        <begin position="74"/>
        <end position="83"/>
    </location>
</feature>
<reference evidence="2 3" key="1">
    <citation type="journal article" date="2019" name="Int. J. Syst. Evol. Microbiol.">
        <title>The Global Catalogue of Microorganisms (GCM) 10K type strain sequencing project: providing services to taxonomists for standard genome sequencing and annotation.</title>
        <authorList>
            <consortium name="The Broad Institute Genomics Platform"/>
            <consortium name="The Broad Institute Genome Sequencing Center for Infectious Disease"/>
            <person name="Wu L."/>
            <person name="Ma J."/>
        </authorList>
    </citation>
    <scope>NUCLEOTIDE SEQUENCE [LARGE SCALE GENOMIC DNA]</scope>
    <source>
        <strain evidence="2 3">JCM 4505</strain>
    </source>
</reference>
<evidence type="ECO:0000256" key="1">
    <source>
        <dbReference type="SAM" id="MobiDB-lite"/>
    </source>
</evidence>
<feature type="region of interest" description="Disordered" evidence="1">
    <location>
        <begin position="42"/>
        <end position="89"/>
    </location>
</feature>
<evidence type="ECO:0000313" key="3">
    <source>
        <dbReference type="Proteomes" id="UP001501867"/>
    </source>
</evidence>
<keyword evidence="3" id="KW-1185">Reference proteome</keyword>
<organism evidence="2 3">
    <name type="scientific">Streptomyces polychromogenes</name>
    <dbReference type="NCBI Taxonomy" id="67342"/>
    <lineage>
        <taxon>Bacteria</taxon>
        <taxon>Bacillati</taxon>
        <taxon>Actinomycetota</taxon>
        <taxon>Actinomycetes</taxon>
        <taxon>Kitasatosporales</taxon>
        <taxon>Streptomycetaceae</taxon>
        <taxon>Streptomyces</taxon>
    </lineage>
</organism>
<dbReference type="EMBL" id="BAAABV010000015">
    <property type="protein sequence ID" value="GAA0286885.1"/>
    <property type="molecule type" value="Genomic_DNA"/>
</dbReference>